<gene>
    <name evidence="2" type="ORF">BOP93_17490</name>
</gene>
<dbReference type="InterPro" id="IPR036736">
    <property type="entry name" value="ACP-like_sf"/>
</dbReference>
<evidence type="ECO:0000259" key="1">
    <source>
        <dbReference type="PROSITE" id="PS50075"/>
    </source>
</evidence>
<evidence type="ECO:0000313" key="2">
    <source>
        <dbReference type="EMBL" id="AUZ47306.1"/>
    </source>
</evidence>
<protein>
    <recommendedName>
        <fullName evidence="1">Carrier domain-containing protein</fullName>
    </recommendedName>
</protein>
<dbReference type="Gene3D" id="1.10.1200.10">
    <property type="entry name" value="ACP-like"/>
    <property type="match status" value="1"/>
</dbReference>
<dbReference type="EMBL" id="CP018049">
    <property type="protein sequence ID" value="AUZ47306.1"/>
    <property type="molecule type" value="Genomic_DNA"/>
</dbReference>
<organism evidence="2 3">
    <name type="scientific">Pseudomonas orientalis</name>
    <dbReference type="NCBI Taxonomy" id="76758"/>
    <lineage>
        <taxon>Bacteria</taxon>
        <taxon>Pseudomonadati</taxon>
        <taxon>Pseudomonadota</taxon>
        <taxon>Gammaproteobacteria</taxon>
        <taxon>Pseudomonadales</taxon>
        <taxon>Pseudomonadaceae</taxon>
        <taxon>Pseudomonas</taxon>
    </lineage>
</organism>
<reference evidence="2 3" key="1">
    <citation type="journal article" date="2018" name="Front. Microbiol.">
        <title>Pseudomonas orientalis F9: A Potent Antagonist against Phytopathogens with Phytotoxic Effect in the Apple Flower.</title>
        <authorList>
            <person name="Zengerer V."/>
            <person name="Schmid M."/>
            <person name="Bieri M."/>
            <person name="Muller D.C."/>
            <person name="Remus-Emsermann M.N.P."/>
            <person name="Ahrens C.H."/>
            <person name="Pelludat C."/>
        </authorList>
    </citation>
    <scope>NUCLEOTIDE SEQUENCE [LARGE SCALE GENOMIC DNA]</scope>
    <source>
        <strain evidence="2 3">F9</strain>
    </source>
</reference>
<name>A0A2L0RZC2_9PSED</name>
<sequence>MPDLLITEKIVEILSNISEIKIFDERTELFDQGINSLQMVILVDELNKYFDLGIGLEILAKGASIEAIAETLKKQAITRINL</sequence>
<proteinExistence type="predicted"/>
<dbReference type="AlphaFoldDB" id="A0A2L0RZC2"/>
<feature type="domain" description="Carrier" evidence="1">
    <location>
        <begin position="1"/>
        <end position="76"/>
    </location>
</feature>
<evidence type="ECO:0000313" key="3">
    <source>
        <dbReference type="Proteomes" id="UP000239888"/>
    </source>
</evidence>
<dbReference type="RefSeq" id="WP_104503896.1">
    <property type="nucleotide sequence ID" value="NZ_CP018049.1"/>
</dbReference>
<dbReference type="Proteomes" id="UP000239888">
    <property type="component" value="Chromosome"/>
</dbReference>
<dbReference type="KEGG" id="poi:BOP93_17490"/>
<dbReference type="InterPro" id="IPR009081">
    <property type="entry name" value="PP-bd_ACP"/>
</dbReference>
<dbReference type="SUPFAM" id="SSF47336">
    <property type="entry name" value="ACP-like"/>
    <property type="match status" value="1"/>
</dbReference>
<dbReference type="PROSITE" id="PS50075">
    <property type="entry name" value="CARRIER"/>
    <property type="match status" value="1"/>
</dbReference>
<dbReference type="Pfam" id="PF00550">
    <property type="entry name" value="PP-binding"/>
    <property type="match status" value="1"/>
</dbReference>
<accession>A0A2L0RZC2</accession>